<dbReference type="InterPro" id="IPR006860">
    <property type="entry name" value="FecR"/>
</dbReference>
<evidence type="ECO:0000256" key="1">
    <source>
        <dbReference type="SAM" id="MobiDB-lite"/>
    </source>
</evidence>
<dbReference type="Pfam" id="PF04773">
    <property type="entry name" value="FecR"/>
    <property type="match status" value="1"/>
</dbReference>
<protein>
    <submittedName>
        <fullName evidence="5">FecR domain-containing protein</fullName>
    </submittedName>
</protein>
<evidence type="ECO:0000259" key="3">
    <source>
        <dbReference type="Pfam" id="PF04773"/>
    </source>
</evidence>
<dbReference type="Pfam" id="PF16220">
    <property type="entry name" value="DUF4880"/>
    <property type="match status" value="1"/>
</dbReference>
<dbReference type="InterPro" id="IPR012373">
    <property type="entry name" value="Ferrdict_sens_TM"/>
</dbReference>
<dbReference type="Proteomes" id="UP001303614">
    <property type="component" value="Unassembled WGS sequence"/>
</dbReference>
<evidence type="ECO:0000259" key="4">
    <source>
        <dbReference type="Pfam" id="PF16220"/>
    </source>
</evidence>
<feature type="domain" description="FecR protein" evidence="3">
    <location>
        <begin position="148"/>
        <end position="238"/>
    </location>
</feature>
<evidence type="ECO:0000256" key="2">
    <source>
        <dbReference type="SAM" id="Phobius"/>
    </source>
</evidence>
<dbReference type="InterPro" id="IPR032623">
    <property type="entry name" value="FecR_N"/>
</dbReference>
<reference evidence="5 6" key="1">
    <citation type="submission" date="2023-12" db="EMBL/GenBank/DDBJ databases">
        <title>Genome sequencing of Xanthomonas floridensis.</title>
        <authorList>
            <person name="Greer S."/>
            <person name="Harrison J."/>
            <person name="Grant M."/>
            <person name="Vicente J."/>
            <person name="Studholme D."/>
        </authorList>
    </citation>
    <scope>NUCLEOTIDE SEQUENCE [LARGE SCALE GENOMIC DNA]</scope>
    <source>
        <strain evidence="5 6">WHRI 8848</strain>
    </source>
</reference>
<keyword evidence="6" id="KW-1185">Reference proteome</keyword>
<comment type="caution">
    <text evidence="5">The sequence shown here is derived from an EMBL/GenBank/DDBJ whole genome shotgun (WGS) entry which is preliminary data.</text>
</comment>
<organism evidence="5 6">
    <name type="scientific">Xanthomonas floridensis</name>
    <dbReference type="NCBI Taxonomy" id="1843580"/>
    <lineage>
        <taxon>Bacteria</taxon>
        <taxon>Pseudomonadati</taxon>
        <taxon>Pseudomonadota</taxon>
        <taxon>Gammaproteobacteria</taxon>
        <taxon>Lysobacterales</taxon>
        <taxon>Lysobacteraceae</taxon>
        <taxon>Xanthomonas</taxon>
    </lineage>
</organism>
<keyword evidence="2" id="KW-1133">Transmembrane helix</keyword>
<dbReference type="PANTHER" id="PTHR30273:SF2">
    <property type="entry name" value="PROTEIN FECR"/>
    <property type="match status" value="1"/>
</dbReference>
<name>A0ABU5PUS8_9XANT</name>
<keyword evidence="2" id="KW-0472">Membrane</keyword>
<feature type="domain" description="FecR N-terminal" evidence="4">
    <location>
        <begin position="14"/>
        <end position="54"/>
    </location>
</feature>
<proteinExistence type="predicted"/>
<feature type="transmembrane region" description="Helical" evidence="2">
    <location>
        <begin position="123"/>
        <end position="143"/>
    </location>
</feature>
<evidence type="ECO:0000313" key="5">
    <source>
        <dbReference type="EMBL" id="MEA5123187.1"/>
    </source>
</evidence>
<gene>
    <name evidence="5" type="ORF">VB146_04750</name>
</gene>
<feature type="region of interest" description="Disordered" evidence="1">
    <location>
        <begin position="93"/>
        <end position="116"/>
    </location>
</feature>
<keyword evidence="2" id="KW-0812">Transmembrane</keyword>
<evidence type="ECO:0000313" key="6">
    <source>
        <dbReference type="Proteomes" id="UP001303614"/>
    </source>
</evidence>
<accession>A0ABU5PUS8</accession>
<dbReference type="PANTHER" id="PTHR30273">
    <property type="entry name" value="PERIPLASMIC SIGNAL SENSOR AND SIGMA FACTOR ACTIVATOR FECR-RELATED"/>
    <property type="match status" value="1"/>
</dbReference>
<sequence>MSTRILATRSAAGEAAHWHALHRMQALDAQQQASFMQWLTASPLHVREYMAVLRVAGELGDVLRGMELDVEALLEGDRRTRAAAASPNVIALPLPSRLPQPRPPRHVAPAGRHDGQRGVRGRGWSLGLAAALCGVAVLTGWAWPRTQTYATAHGEQRRVQLADRSVVHLNALSSVRATMTPWSRRLQLLHGQASFEVAQDRRRLQVYAGRLRVEDIGTTFDIALYRQQARIEVTEGRVHVWREDRKRQPMLANLGAGQSARIDAVSGRVDVSSEDVDAMHAWWQRRIVFRDAPLTTVAEDFNRLNRTRLLIDDAAAGALRLTGNLRGDDVASLRAFLDDQPNLRVVDAPGVLRVSSRPAQGAAAH</sequence>
<dbReference type="EMBL" id="JAYFSO010000004">
    <property type="protein sequence ID" value="MEA5123187.1"/>
    <property type="molecule type" value="Genomic_DNA"/>
</dbReference>
<dbReference type="PIRSF" id="PIRSF018266">
    <property type="entry name" value="FecR"/>
    <property type="match status" value="1"/>
</dbReference>
<dbReference type="Gene3D" id="2.60.120.1440">
    <property type="match status" value="1"/>
</dbReference>